<dbReference type="SUPFAM" id="SSF53850">
    <property type="entry name" value="Periplasmic binding protein-like II"/>
    <property type="match status" value="1"/>
</dbReference>
<name>A0A1H0XHG7_9GAMM</name>
<evidence type="ECO:0000256" key="3">
    <source>
        <dbReference type="SAM" id="SignalP"/>
    </source>
</evidence>
<evidence type="ECO:0000313" key="6">
    <source>
        <dbReference type="Proteomes" id="UP000199460"/>
    </source>
</evidence>
<comment type="similarity">
    <text evidence="1">Belongs to the bacterial solute-binding protein 3 family.</text>
</comment>
<protein>
    <submittedName>
        <fullName evidence="5">Polar amino acid transport system substrate-binding protein</fullName>
    </submittedName>
</protein>
<keyword evidence="2 3" id="KW-0732">Signal</keyword>
<feature type="signal peptide" evidence="3">
    <location>
        <begin position="1"/>
        <end position="20"/>
    </location>
</feature>
<dbReference type="GeneID" id="300934208"/>
<reference evidence="6" key="1">
    <citation type="submission" date="2016-10" db="EMBL/GenBank/DDBJ databases">
        <authorList>
            <person name="Varghese N."/>
            <person name="Submissions S."/>
        </authorList>
    </citation>
    <scope>NUCLEOTIDE SEQUENCE [LARGE SCALE GENOMIC DNA]</scope>
    <source>
        <strain evidence="6">JCM 18416</strain>
    </source>
</reference>
<dbReference type="InterPro" id="IPR001638">
    <property type="entry name" value="Solute-binding_3/MltF_N"/>
</dbReference>
<evidence type="ECO:0000256" key="2">
    <source>
        <dbReference type="ARBA" id="ARBA00022729"/>
    </source>
</evidence>
<evidence type="ECO:0000259" key="4">
    <source>
        <dbReference type="Pfam" id="PF00497"/>
    </source>
</evidence>
<proteinExistence type="inferred from homology"/>
<dbReference type="EMBL" id="FNJJ01000020">
    <property type="protein sequence ID" value="SDQ02390.1"/>
    <property type="molecule type" value="Genomic_DNA"/>
</dbReference>
<evidence type="ECO:0000313" key="5">
    <source>
        <dbReference type="EMBL" id="SDQ02390.1"/>
    </source>
</evidence>
<dbReference type="Gene3D" id="3.40.190.10">
    <property type="entry name" value="Periplasmic binding protein-like II"/>
    <property type="match status" value="2"/>
</dbReference>
<sequence length="246" mass="27423">MVRFCGAALLSLLLCASLRAEVLHLATGDDYAPFTGKALPGQGILTQVVRAALAEQGMAITLDWLPWNRGYLQTRRGDYDGTFPYVRSAEREADFLYSAPLYVTAQHLFSRSEDRIEVDDLPRLAGRRLCYPLGWQPPRAIQELVDAGVLQRHSPLGLKECAQLLLLQRDDLFLADHDLGESALRAIGAETGQFHRSTTTLGNNTLHFIVSRRHPRAAELIARFDLGLAALKARGEYQRLIESNLE</sequence>
<evidence type="ECO:0000256" key="1">
    <source>
        <dbReference type="ARBA" id="ARBA00010333"/>
    </source>
</evidence>
<dbReference type="PANTHER" id="PTHR35936:SF25">
    <property type="entry name" value="ABC TRANSPORTER SUBSTRATE-BINDING PROTEIN"/>
    <property type="match status" value="1"/>
</dbReference>
<feature type="chain" id="PRO_5011793535" evidence="3">
    <location>
        <begin position="21"/>
        <end position="246"/>
    </location>
</feature>
<keyword evidence="6" id="KW-1185">Reference proteome</keyword>
<dbReference type="Proteomes" id="UP000199460">
    <property type="component" value="Unassembled WGS sequence"/>
</dbReference>
<gene>
    <name evidence="5" type="ORF">SAMN05216213_12042</name>
</gene>
<dbReference type="AlphaFoldDB" id="A0A1H0XHG7"/>
<organism evidence="5 6">
    <name type="scientific">Ectopseudomonas guguanensis</name>
    <dbReference type="NCBI Taxonomy" id="1198456"/>
    <lineage>
        <taxon>Bacteria</taxon>
        <taxon>Pseudomonadati</taxon>
        <taxon>Pseudomonadota</taxon>
        <taxon>Gammaproteobacteria</taxon>
        <taxon>Pseudomonadales</taxon>
        <taxon>Pseudomonadaceae</taxon>
        <taxon>Ectopseudomonas</taxon>
    </lineage>
</organism>
<dbReference type="RefSeq" id="WP_090435122.1">
    <property type="nucleotide sequence ID" value="NZ_FNJJ01000020.1"/>
</dbReference>
<dbReference type="Pfam" id="PF00497">
    <property type="entry name" value="SBP_bac_3"/>
    <property type="match status" value="1"/>
</dbReference>
<feature type="domain" description="Solute-binding protein family 3/N-terminal" evidence="4">
    <location>
        <begin position="23"/>
        <end position="242"/>
    </location>
</feature>
<accession>A0A1H0XHG7</accession>
<dbReference type="PANTHER" id="PTHR35936">
    <property type="entry name" value="MEMBRANE-BOUND LYTIC MUREIN TRANSGLYCOSYLASE F"/>
    <property type="match status" value="1"/>
</dbReference>
<dbReference type="OrthoDB" id="5296159at2"/>